<feature type="transmembrane region" description="Helical" evidence="6">
    <location>
        <begin position="732"/>
        <end position="750"/>
    </location>
</feature>
<keyword evidence="4 6" id="KW-1133">Transmembrane helix</keyword>
<dbReference type="Proteomes" id="UP000070578">
    <property type="component" value="Unassembled WGS sequence"/>
</dbReference>
<feature type="transmembrane region" description="Helical" evidence="6">
    <location>
        <begin position="343"/>
        <end position="363"/>
    </location>
</feature>
<keyword evidence="2" id="KW-1003">Cell membrane</keyword>
<feature type="domain" description="Membrane transport protein MMPL" evidence="7">
    <location>
        <begin position="183"/>
        <end position="395"/>
    </location>
</feature>
<dbReference type="EMBL" id="LSLI01000007">
    <property type="protein sequence ID" value="KXS33323.1"/>
    <property type="molecule type" value="Genomic_DNA"/>
</dbReference>
<dbReference type="SUPFAM" id="SSF82866">
    <property type="entry name" value="Multidrug efflux transporter AcrB transmembrane domain"/>
    <property type="match status" value="2"/>
</dbReference>
<evidence type="ECO:0000256" key="5">
    <source>
        <dbReference type="ARBA" id="ARBA00023136"/>
    </source>
</evidence>
<evidence type="ECO:0000256" key="4">
    <source>
        <dbReference type="ARBA" id="ARBA00022989"/>
    </source>
</evidence>
<feature type="transmembrane region" description="Helical" evidence="6">
    <location>
        <begin position="642"/>
        <end position="661"/>
    </location>
</feature>
<feature type="transmembrane region" description="Helical" evidence="6">
    <location>
        <begin position="369"/>
        <end position="391"/>
    </location>
</feature>
<evidence type="ECO:0000313" key="9">
    <source>
        <dbReference type="Proteomes" id="UP000070578"/>
    </source>
</evidence>
<proteinExistence type="predicted"/>
<accession>A0A139BWN7</accession>
<feature type="transmembrane region" description="Helical" evidence="6">
    <location>
        <begin position="421"/>
        <end position="439"/>
    </location>
</feature>
<feature type="transmembrane region" description="Helical" evidence="6">
    <location>
        <begin position="309"/>
        <end position="331"/>
    </location>
</feature>
<feature type="transmembrane region" description="Helical" evidence="6">
    <location>
        <begin position="668"/>
        <end position="687"/>
    </location>
</feature>
<feature type="transmembrane region" description="Helical" evidence="6">
    <location>
        <begin position="693"/>
        <end position="712"/>
    </location>
</feature>
<comment type="subcellular location">
    <subcellularLocation>
        <location evidence="1">Cell membrane</location>
        <topology evidence="1">Multi-pass membrane protein</topology>
    </subcellularLocation>
</comment>
<evidence type="ECO:0000313" key="8">
    <source>
        <dbReference type="EMBL" id="KXS33323.1"/>
    </source>
</evidence>
<dbReference type="InterPro" id="IPR050545">
    <property type="entry name" value="Mycobact_MmpL"/>
</dbReference>
<feature type="transmembrane region" description="Helical" evidence="6">
    <location>
        <begin position="756"/>
        <end position="778"/>
    </location>
</feature>
<dbReference type="PANTHER" id="PTHR33406">
    <property type="entry name" value="MEMBRANE PROTEIN MJ1562-RELATED"/>
    <property type="match status" value="1"/>
</dbReference>
<organism evidence="8 9">
    <name type="scientific">Candidatus Gallionella acididurans</name>
    <dbReference type="NCBI Taxonomy" id="1796491"/>
    <lineage>
        <taxon>Bacteria</taxon>
        <taxon>Pseudomonadati</taxon>
        <taxon>Pseudomonadota</taxon>
        <taxon>Betaproteobacteria</taxon>
        <taxon>Nitrosomonadales</taxon>
        <taxon>Gallionellaceae</taxon>
        <taxon>Gallionella</taxon>
    </lineage>
</organism>
<gene>
    <name evidence="8" type="ORF">AWT59_0485</name>
</gene>
<sequence>MKRFSRSLFSRHAAVAAWVFFLALCIFVVSRVQVGADLSAFLPRTPTPAQQLLSEQLRDGVFSRLILIGIEGGTPDALSAASKQLAQQLRNEKQFSLVNNGDESSVAKDQSFLLENRYLLSSAVTPEHFTPGGLHAELENSLQLLGSPAGFMVKQLIPRDPSGELLHLLEGFSGQSQPSAHNGVWVSHDGRRALLLAQTRAPGFDIDAQQKTIALINTRFADIARGAKFSGLRLVLSGPGVFSVHARDHIKDVAFIFSIITSILVSILLLLVYRSWRVLALSLLPVASGALAGIAAVSVGYGVVYGVTLGFGITLIGEAVDYAIFFFTRLAPGKPPNMALDRIWPTLRLGVMTTICGFSPMFLANFPGFAQLGLFSVVGLIVAVLVTRWVLPSLVPDNFSTITPARLSARLMDLIRQAPRLRPVVLTAVLVAVLSIVFHRGPAWSDSLSSLSPLLEEDKRLDESLRHDIGAPDVGYMVIVGGNSREDALVNSEALGARLDVLVSSHALSGYDTPARYLPSDKAQRARLAALPAAEKLQANLRQSLAGLPFRANLFAPFLSDVANARKHPLLTPDDLRGTNLGLQTESLLVQRGNGWAAILPLRGVTDITTVQRAITRQGGNIVLLDLQRESNLLYQTYVDEAIKLSSFGALAIILLLLINLRSVRRVAMVLLPLAAAVIITTAIVLASGQKLLIFHLIGLLLAVAVGSNYSLFFDRESYSGQDDDSNRRTMLSLLVANISTSIAFGMLGFSGVPLLAAIGETVALGAFLSLLFSAVLMGQKAVR</sequence>
<protein>
    <recommendedName>
        <fullName evidence="7">Membrane transport protein MMPL domain-containing protein</fullName>
    </recommendedName>
</protein>
<reference evidence="8 9" key="1">
    <citation type="submission" date="2016-02" db="EMBL/GenBank/DDBJ databases">
        <authorList>
            <person name="Wen L."/>
            <person name="He K."/>
            <person name="Yang H."/>
        </authorList>
    </citation>
    <scope>NUCLEOTIDE SEQUENCE [LARGE SCALE GENOMIC DNA]</scope>
    <source>
        <strain evidence="8">ShG14-8</strain>
    </source>
</reference>
<name>A0A139BWN7_9PROT</name>
<dbReference type="Pfam" id="PF03176">
    <property type="entry name" value="MMPL"/>
    <property type="match status" value="1"/>
</dbReference>
<evidence type="ECO:0000259" key="7">
    <source>
        <dbReference type="Pfam" id="PF03176"/>
    </source>
</evidence>
<evidence type="ECO:0000256" key="2">
    <source>
        <dbReference type="ARBA" id="ARBA00022475"/>
    </source>
</evidence>
<evidence type="ECO:0000256" key="1">
    <source>
        <dbReference type="ARBA" id="ARBA00004651"/>
    </source>
</evidence>
<keyword evidence="5 6" id="KW-0472">Membrane</keyword>
<evidence type="ECO:0000256" key="3">
    <source>
        <dbReference type="ARBA" id="ARBA00022692"/>
    </source>
</evidence>
<keyword evidence="3 6" id="KW-0812">Transmembrane</keyword>
<dbReference type="GO" id="GO:0005886">
    <property type="term" value="C:plasma membrane"/>
    <property type="evidence" value="ECO:0007669"/>
    <property type="project" value="UniProtKB-SubCell"/>
</dbReference>
<feature type="transmembrane region" description="Helical" evidence="6">
    <location>
        <begin position="280"/>
        <end position="303"/>
    </location>
</feature>
<dbReference type="InterPro" id="IPR004869">
    <property type="entry name" value="MMPL_dom"/>
</dbReference>
<comment type="caution">
    <text evidence="8">The sequence shown here is derived from an EMBL/GenBank/DDBJ whole genome shotgun (WGS) entry which is preliminary data.</text>
</comment>
<dbReference type="AlphaFoldDB" id="A0A139BWN7"/>
<dbReference type="PANTHER" id="PTHR33406:SF13">
    <property type="entry name" value="MEMBRANE PROTEIN YDFJ"/>
    <property type="match status" value="1"/>
</dbReference>
<reference evidence="8 9" key="2">
    <citation type="submission" date="2016-03" db="EMBL/GenBank/DDBJ databases">
        <title>New uncultured bacterium of the family Gallionellaceae from acid mine drainage: description and reconstruction of genome based on metagenomic analysis of microbial community.</title>
        <authorList>
            <person name="Kadnikov V."/>
            <person name="Ivasenko D."/>
            <person name="Beletsky A."/>
            <person name="Mardanov A."/>
            <person name="Danilova E."/>
            <person name="Pimenov N."/>
            <person name="Karnachuk O."/>
            <person name="Ravin N."/>
        </authorList>
    </citation>
    <scope>NUCLEOTIDE SEQUENCE [LARGE SCALE GENOMIC DNA]</scope>
    <source>
        <strain evidence="8">ShG14-8</strain>
    </source>
</reference>
<feature type="transmembrane region" description="Helical" evidence="6">
    <location>
        <begin position="253"/>
        <end position="273"/>
    </location>
</feature>
<dbReference type="Gene3D" id="1.20.1640.10">
    <property type="entry name" value="Multidrug efflux transporter AcrB transmembrane domain"/>
    <property type="match status" value="2"/>
</dbReference>
<evidence type="ECO:0000256" key="6">
    <source>
        <dbReference type="SAM" id="Phobius"/>
    </source>
</evidence>
<dbReference type="PATRIC" id="fig|1796491.3.peg.530"/>